<organism evidence="1 2">
    <name type="scientific">Tieghemostelium lacteum</name>
    <name type="common">Slime mold</name>
    <name type="synonym">Dictyostelium lacteum</name>
    <dbReference type="NCBI Taxonomy" id="361077"/>
    <lineage>
        <taxon>Eukaryota</taxon>
        <taxon>Amoebozoa</taxon>
        <taxon>Evosea</taxon>
        <taxon>Eumycetozoa</taxon>
        <taxon>Dictyostelia</taxon>
        <taxon>Dictyosteliales</taxon>
        <taxon>Raperosteliaceae</taxon>
        <taxon>Tieghemostelium</taxon>
    </lineage>
</organism>
<gene>
    <name evidence="1" type="ORF">DLAC_11369</name>
</gene>
<comment type="caution">
    <text evidence="1">The sequence shown here is derived from an EMBL/GenBank/DDBJ whole genome shotgun (WGS) entry which is preliminary data.</text>
</comment>
<dbReference type="EMBL" id="LODT01000051">
    <property type="protein sequence ID" value="KYQ88625.1"/>
    <property type="molecule type" value="Genomic_DNA"/>
</dbReference>
<dbReference type="AlphaFoldDB" id="A0A151Z3V4"/>
<dbReference type="InterPro" id="IPR046345">
    <property type="entry name" value="TraB_PrgY-like"/>
</dbReference>
<name>A0A151Z3V4_TIELA</name>
<accession>A0A151Z3V4</accession>
<sequence>MLKLNLTKPINIFLQSRYLRYYSSSSKELHTQVNDDPIYFLRESTKDIFIIGTSHISKNSALSVQKLIQDVKPDTVVLELCQNRFEKMKTEENSKNLEIHNPRSSVQSLMEDIINMFRTQQLTSGNLLQSLLKRFYNQFRLLGIIPGLEFKLAIREAEKLNANIVLGDLPISQTMNGLMKNLTELVPLLKNPSNMTMNRDLIRLEEMMKPLSHVLSRDPLDTDDLEKEFKILLTNKNLREMRSIIKKTVPGIYDSFLFNRECHIARSIKSSNGNRIVVVVGAMHCEGLKELLEKDLTSIPVISKSDINPNLPIQFNMDLFSKFKNLFK</sequence>
<proteinExistence type="predicted"/>
<reference evidence="1 2" key="1">
    <citation type="submission" date="2015-12" db="EMBL/GenBank/DDBJ databases">
        <title>Dictyostelia acquired genes for synthesis and detection of signals that induce cell-type specialization by lateral gene transfer from prokaryotes.</title>
        <authorList>
            <person name="Gloeckner G."/>
            <person name="Schaap P."/>
        </authorList>
    </citation>
    <scope>NUCLEOTIDE SEQUENCE [LARGE SCALE GENOMIC DNA]</scope>
    <source>
        <strain evidence="1 2">TK</strain>
    </source>
</reference>
<keyword evidence="2" id="KW-1185">Reference proteome</keyword>
<dbReference type="PANTHER" id="PTHR21530">
    <property type="entry name" value="PHEROMONE SHUTDOWN PROTEIN"/>
    <property type="match status" value="1"/>
</dbReference>
<dbReference type="PANTHER" id="PTHR21530:SF7">
    <property type="entry name" value="TRAB DOMAIN-CONTAINING PROTEIN"/>
    <property type="match status" value="1"/>
</dbReference>
<dbReference type="InterPro" id="IPR002816">
    <property type="entry name" value="TraB/PrgY/GumN_fam"/>
</dbReference>
<dbReference type="CDD" id="cd14726">
    <property type="entry name" value="TraB_PrgY-like"/>
    <property type="match status" value="1"/>
</dbReference>
<protein>
    <recommendedName>
        <fullName evidence="3">TraB family protein</fullName>
    </recommendedName>
</protein>
<evidence type="ECO:0008006" key="3">
    <source>
        <dbReference type="Google" id="ProtNLM"/>
    </source>
</evidence>
<dbReference type="OMA" id="ECHIARS"/>
<dbReference type="OrthoDB" id="48306at2759"/>
<dbReference type="STRING" id="361077.A0A151Z3V4"/>
<evidence type="ECO:0000313" key="2">
    <source>
        <dbReference type="Proteomes" id="UP000076078"/>
    </source>
</evidence>
<evidence type="ECO:0000313" key="1">
    <source>
        <dbReference type="EMBL" id="KYQ88625.1"/>
    </source>
</evidence>
<dbReference type="Pfam" id="PF01963">
    <property type="entry name" value="TraB_PrgY_gumN"/>
    <property type="match status" value="1"/>
</dbReference>
<dbReference type="FunCoup" id="A0A151Z3V4">
    <property type="interactions" value="2"/>
</dbReference>
<dbReference type="InParanoid" id="A0A151Z3V4"/>
<dbReference type="Proteomes" id="UP000076078">
    <property type="component" value="Unassembled WGS sequence"/>
</dbReference>